<dbReference type="RefSeq" id="WP_138168928.1">
    <property type="nucleotide sequence ID" value="NZ_VAWA01000001.1"/>
</dbReference>
<dbReference type="OrthoDB" id="9797990at2"/>
<sequence length="285" mass="30480">MRPDAVAQAQHQALQAAQAAGVVVESLHTPEQMQRAAEVLAEIWAPGGRGEAPVEAGLLVALEHAGNYVAGAYAGKDLIGATVGFFGAPDARTGRMHMMHSHIAGVLPSRARSGVGVAMKLHQRGWCLERGVTVMEWTFDPLIVRNARFNLHKLGAGLSEYLPQFYGEMRDGINAGQGSDRALIQWNLLAPEPAPELTPQLMLLEPDDDAAPRLTAGEDAVASAAAAGLVGLRVPSDMMQLRTERPALAARWRTALRETMAPLMRAGWVVASVRADGTYVLSRAE</sequence>
<evidence type="ECO:0000313" key="2">
    <source>
        <dbReference type="Proteomes" id="UP000306544"/>
    </source>
</evidence>
<gene>
    <name evidence="1" type="ORF">FEF27_00850</name>
</gene>
<dbReference type="PANTHER" id="PTHR41700:SF1">
    <property type="entry name" value="N-ACETYLTRANSFERASE DOMAIN-CONTAINING PROTEIN"/>
    <property type="match status" value="1"/>
</dbReference>
<organism evidence="1 2">
    <name type="scientific">Nesterenkonia sphaerica</name>
    <dbReference type="NCBI Taxonomy" id="1804988"/>
    <lineage>
        <taxon>Bacteria</taxon>
        <taxon>Bacillati</taxon>
        <taxon>Actinomycetota</taxon>
        <taxon>Actinomycetes</taxon>
        <taxon>Micrococcales</taxon>
        <taxon>Micrococcaceae</taxon>
        <taxon>Nesterenkonia</taxon>
    </lineage>
</organism>
<evidence type="ECO:0000313" key="1">
    <source>
        <dbReference type="EMBL" id="TLP79966.1"/>
    </source>
</evidence>
<dbReference type="SUPFAM" id="SSF55729">
    <property type="entry name" value="Acyl-CoA N-acyltransferases (Nat)"/>
    <property type="match status" value="1"/>
</dbReference>
<dbReference type="PANTHER" id="PTHR41700">
    <property type="entry name" value="GCN5-RELATED N-ACETYLTRANSFERASE"/>
    <property type="match status" value="1"/>
</dbReference>
<comment type="caution">
    <text evidence="1">The sequence shown here is derived from an EMBL/GenBank/DDBJ whole genome shotgun (WGS) entry which is preliminary data.</text>
</comment>
<name>A0A5R9AQ39_9MICC</name>
<proteinExistence type="predicted"/>
<dbReference type="EMBL" id="VAWA01000001">
    <property type="protein sequence ID" value="TLP79966.1"/>
    <property type="molecule type" value="Genomic_DNA"/>
</dbReference>
<dbReference type="InterPro" id="IPR038764">
    <property type="entry name" value="GNAT_N_AcTrfase_prd"/>
</dbReference>
<accession>A0A5R9AQ39</accession>
<keyword evidence="2" id="KW-1185">Reference proteome</keyword>
<evidence type="ECO:0008006" key="3">
    <source>
        <dbReference type="Google" id="ProtNLM"/>
    </source>
</evidence>
<dbReference type="Proteomes" id="UP000306544">
    <property type="component" value="Unassembled WGS sequence"/>
</dbReference>
<protein>
    <recommendedName>
        <fullName evidence="3">GNAT family N-acetyltransferase</fullName>
    </recommendedName>
</protein>
<reference evidence="1 2" key="1">
    <citation type="submission" date="2019-05" db="EMBL/GenBank/DDBJ databases">
        <title>Nesterenkonia sp. GY239, isolated from the Southern Atlantic Ocean.</title>
        <authorList>
            <person name="Zhang G."/>
        </authorList>
    </citation>
    <scope>NUCLEOTIDE SEQUENCE [LARGE SCALE GENOMIC DNA]</scope>
    <source>
        <strain evidence="1 2">GY239</strain>
    </source>
</reference>
<dbReference type="InterPro" id="IPR016181">
    <property type="entry name" value="Acyl_CoA_acyltransferase"/>
</dbReference>
<dbReference type="AlphaFoldDB" id="A0A5R9AQ39"/>